<feature type="chain" id="PRO_5022774978" description="Peptidase inhibitor family I36 protein" evidence="1">
    <location>
        <begin position="29"/>
        <end position="132"/>
    </location>
</feature>
<dbReference type="Proteomes" id="UP000321196">
    <property type="component" value="Unassembled WGS sequence"/>
</dbReference>
<comment type="caution">
    <text evidence="2">The sequence shown here is derived from an EMBL/GenBank/DDBJ whole genome shotgun (WGS) entry which is preliminary data.</text>
</comment>
<keyword evidence="3" id="KW-1185">Reference proteome</keyword>
<evidence type="ECO:0000313" key="2">
    <source>
        <dbReference type="EMBL" id="TXK03540.1"/>
    </source>
</evidence>
<accession>A0A5C8HKK5</accession>
<dbReference type="Pfam" id="PF03995">
    <property type="entry name" value="Inhibitor_I36"/>
    <property type="match status" value="1"/>
</dbReference>
<organism evidence="2 3">
    <name type="scientific">Microbacterium mitrae</name>
    <dbReference type="NCBI Taxonomy" id="664640"/>
    <lineage>
        <taxon>Bacteria</taxon>
        <taxon>Bacillati</taxon>
        <taxon>Actinomycetota</taxon>
        <taxon>Actinomycetes</taxon>
        <taxon>Micrococcales</taxon>
        <taxon>Microbacteriaceae</taxon>
        <taxon>Microbacterium</taxon>
    </lineage>
</organism>
<evidence type="ECO:0000313" key="3">
    <source>
        <dbReference type="Proteomes" id="UP000321196"/>
    </source>
</evidence>
<dbReference type="RefSeq" id="WP_147826471.1">
    <property type="nucleotide sequence ID" value="NZ_BAAARG010000001.1"/>
</dbReference>
<dbReference type="Gene3D" id="2.60.20.10">
    <property type="entry name" value="Crystallins"/>
    <property type="match status" value="1"/>
</dbReference>
<evidence type="ECO:0000256" key="1">
    <source>
        <dbReference type="SAM" id="SignalP"/>
    </source>
</evidence>
<reference evidence="2 3" key="1">
    <citation type="submission" date="2019-08" db="EMBL/GenBank/DDBJ databases">
        <authorList>
            <person name="Dong K."/>
        </authorList>
    </citation>
    <scope>NUCLEOTIDE SEQUENCE [LARGE SCALE GENOMIC DNA]</scope>
    <source>
        <strain evidence="2 3">M4-8</strain>
    </source>
</reference>
<dbReference type="OrthoDB" id="4249552at2"/>
<name>A0A5C8HKK5_9MICO</name>
<evidence type="ECO:0008006" key="4">
    <source>
        <dbReference type="Google" id="ProtNLM"/>
    </source>
</evidence>
<proteinExistence type="predicted"/>
<gene>
    <name evidence="2" type="ORF">FVP60_11765</name>
</gene>
<dbReference type="AlphaFoldDB" id="A0A5C8HKK5"/>
<sequence length="132" mass="14450">MKKRLVAGAAMGAAIMAGSLLAATPANAAWAFCNPGYLCAYYDSNGNGPNFAGQYDNPSWNGSWGYYNNVTSSLWNNGTMSNVNVYVNMNYSGANFTVYRGTTKRHTDLFWDTTGGRPAGYWNDNLESNLWL</sequence>
<dbReference type="EMBL" id="VRSW01000004">
    <property type="protein sequence ID" value="TXK03540.1"/>
    <property type="molecule type" value="Genomic_DNA"/>
</dbReference>
<feature type="signal peptide" evidence="1">
    <location>
        <begin position="1"/>
        <end position="28"/>
    </location>
</feature>
<keyword evidence="1" id="KW-0732">Signal</keyword>
<protein>
    <recommendedName>
        <fullName evidence="4">Peptidase inhibitor family I36 protein</fullName>
    </recommendedName>
</protein>